<keyword evidence="2" id="KW-0479">Metal-binding</keyword>
<dbReference type="EC" id="3.1.4.-" evidence="2"/>
<reference evidence="4" key="1">
    <citation type="journal article" date="2021" name="PeerJ">
        <title>Extensive microbial diversity within the chicken gut microbiome revealed by metagenomics and culture.</title>
        <authorList>
            <person name="Gilroy R."/>
            <person name="Ravi A."/>
            <person name="Getino M."/>
            <person name="Pursley I."/>
            <person name="Horton D.L."/>
            <person name="Alikhan N.F."/>
            <person name="Baker D."/>
            <person name="Gharbi K."/>
            <person name="Hall N."/>
            <person name="Watson M."/>
            <person name="Adriaenssens E.M."/>
            <person name="Foster-Nyarko E."/>
            <person name="Jarju S."/>
            <person name="Secka A."/>
            <person name="Antonio M."/>
            <person name="Oren A."/>
            <person name="Chaudhuri R.R."/>
            <person name="La Ragione R."/>
            <person name="Hildebrand F."/>
            <person name="Pallen M.J."/>
        </authorList>
    </citation>
    <scope>NUCLEOTIDE SEQUENCE</scope>
    <source>
        <strain evidence="4">ChiSxjej3B15-1167</strain>
    </source>
</reference>
<reference evidence="4" key="2">
    <citation type="submission" date="2021-04" db="EMBL/GenBank/DDBJ databases">
        <authorList>
            <person name="Gilroy R."/>
        </authorList>
    </citation>
    <scope>NUCLEOTIDE SEQUENCE</scope>
    <source>
        <strain evidence="4">ChiSxjej3B15-1167</strain>
    </source>
</reference>
<dbReference type="InterPro" id="IPR024654">
    <property type="entry name" value="Calcineurin-like_PHP_lpxH"/>
</dbReference>
<dbReference type="PANTHER" id="PTHR11124">
    <property type="entry name" value="VACUOLAR SORTING PROTEIN VPS29"/>
    <property type="match status" value="1"/>
</dbReference>
<dbReference type="NCBIfam" id="TIGR00040">
    <property type="entry name" value="yfcE"/>
    <property type="match status" value="1"/>
</dbReference>
<feature type="domain" description="Calcineurin-like phosphoesterase" evidence="3">
    <location>
        <begin position="4"/>
        <end position="153"/>
    </location>
</feature>
<dbReference type="Pfam" id="PF12850">
    <property type="entry name" value="Metallophos_2"/>
    <property type="match status" value="1"/>
</dbReference>
<gene>
    <name evidence="4" type="ORF">H9849_02065</name>
</gene>
<evidence type="ECO:0000256" key="2">
    <source>
        <dbReference type="RuleBase" id="RU362039"/>
    </source>
</evidence>
<dbReference type="EMBL" id="DXEQ01000058">
    <property type="protein sequence ID" value="HIX71786.1"/>
    <property type="molecule type" value="Genomic_DNA"/>
</dbReference>
<comment type="cofactor">
    <cofactor evidence="2">
        <name>a divalent metal cation</name>
        <dbReference type="ChEBI" id="CHEBI:60240"/>
    </cofactor>
</comment>
<dbReference type="GO" id="GO:0046872">
    <property type="term" value="F:metal ion binding"/>
    <property type="evidence" value="ECO:0007669"/>
    <property type="project" value="UniProtKB-KW"/>
</dbReference>
<dbReference type="Gene3D" id="3.60.21.10">
    <property type="match status" value="1"/>
</dbReference>
<dbReference type="Proteomes" id="UP000886805">
    <property type="component" value="Unassembled WGS sequence"/>
</dbReference>
<protein>
    <recommendedName>
        <fullName evidence="2">Phosphoesterase</fullName>
        <ecNumber evidence="2">3.1.4.-</ecNumber>
    </recommendedName>
</protein>
<evidence type="ECO:0000313" key="4">
    <source>
        <dbReference type="EMBL" id="HIX71786.1"/>
    </source>
</evidence>
<organism evidence="4 5">
    <name type="scientific">Candidatus Anaerobutyricum stercoripullorum</name>
    <dbReference type="NCBI Taxonomy" id="2838456"/>
    <lineage>
        <taxon>Bacteria</taxon>
        <taxon>Bacillati</taxon>
        <taxon>Bacillota</taxon>
        <taxon>Clostridia</taxon>
        <taxon>Lachnospirales</taxon>
        <taxon>Lachnospiraceae</taxon>
        <taxon>Anaerobutyricum</taxon>
    </lineage>
</organism>
<dbReference type="CDD" id="cd00841">
    <property type="entry name" value="MPP_YfcE"/>
    <property type="match status" value="1"/>
</dbReference>
<accession>A0A9D2BD46</accession>
<dbReference type="AlphaFoldDB" id="A0A9D2BD46"/>
<comment type="similarity">
    <text evidence="1 2">Belongs to the metallophosphoesterase superfamily. YfcE family.</text>
</comment>
<evidence type="ECO:0000259" key="3">
    <source>
        <dbReference type="Pfam" id="PF12850"/>
    </source>
</evidence>
<dbReference type="InterPro" id="IPR029052">
    <property type="entry name" value="Metallo-depent_PP-like"/>
</dbReference>
<comment type="caution">
    <text evidence="4">The sequence shown here is derived from an EMBL/GenBank/DDBJ whole genome shotgun (WGS) entry which is preliminary data.</text>
</comment>
<dbReference type="InterPro" id="IPR041802">
    <property type="entry name" value="MPP_YfcE"/>
</dbReference>
<dbReference type="GO" id="GO:0016787">
    <property type="term" value="F:hydrolase activity"/>
    <property type="evidence" value="ECO:0007669"/>
    <property type="project" value="UniProtKB-UniRule"/>
</dbReference>
<dbReference type="InterPro" id="IPR000979">
    <property type="entry name" value="Phosphodiesterase_MJ0936/Vps29"/>
</dbReference>
<dbReference type="SUPFAM" id="SSF56300">
    <property type="entry name" value="Metallo-dependent phosphatases"/>
    <property type="match status" value="1"/>
</dbReference>
<evidence type="ECO:0000256" key="1">
    <source>
        <dbReference type="ARBA" id="ARBA00008950"/>
    </source>
</evidence>
<sequence length="164" mass="18466">MGKKILVVSDNHGSMDNLTIALDYMKGQMDALVHCGDSEFPPKMLRNLVDCPVYLAEGNCDYYFTGDSEDIFEIEGHVCFVTHGNRYGVNWGEDELLDKALEMGADLVFYGHTHVPAYHVYEEEGVTVFNPGSIAQPRQYPPVPSFLVVELKDDGEVEPHFYKL</sequence>
<evidence type="ECO:0000313" key="5">
    <source>
        <dbReference type="Proteomes" id="UP000886805"/>
    </source>
</evidence>
<proteinExistence type="inferred from homology"/>
<name>A0A9D2BD46_9FIRM</name>